<proteinExistence type="predicted"/>
<evidence type="ECO:0000313" key="1">
    <source>
        <dbReference type="Proteomes" id="UP000887540"/>
    </source>
</evidence>
<organism evidence="1 2">
    <name type="scientific">Acrobeloides nanus</name>
    <dbReference type="NCBI Taxonomy" id="290746"/>
    <lineage>
        <taxon>Eukaryota</taxon>
        <taxon>Metazoa</taxon>
        <taxon>Ecdysozoa</taxon>
        <taxon>Nematoda</taxon>
        <taxon>Chromadorea</taxon>
        <taxon>Rhabditida</taxon>
        <taxon>Tylenchina</taxon>
        <taxon>Cephalobomorpha</taxon>
        <taxon>Cephaloboidea</taxon>
        <taxon>Cephalobidae</taxon>
        <taxon>Acrobeloides</taxon>
    </lineage>
</organism>
<keyword evidence="1" id="KW-1185">Reference proteome</keyword>
<accession>A0A914CJK5</accession>
<dbReference type="Proteomes" id="UP000887540">
    <property type="component" value="Unplaced"/>
</dbReference>
<dbReference type="AlphaFoldDB" id="A0A914CJK5"/>
<dbReference type="WBParaSite" id="ACRNAN_scaffold11517.g8896.t1">
    <property type="protein sequence ID" value="ACRNAN_scaffold11517.g8896.t1"/>
    <property type="gene ID" value="ACRNAN_scaffold11517.g8896"/>
</dbReference>
<protein>
    <submittedName>
        <fullName evidence="2">Uncharacterized protein</fullName>
    </submittedName>
</protein>
<sequence length="109" mass="12273">MSSVITTTAFSVLKNTTVSVKNVITNDVLNKNQNDAYFDIRALCANLYGNITSPHDPTVTCILNSVNIYNSLKPQEYLLSTKLTAELINIILMASWTTFEHQHLLYIYT</sequence>
<evidence type="ECO:0000313" key="2">
    <source>
        <dbReference type="WBParaSite" id="ACRNAN_scaffold11517.g8896.t1"/>
    </source>
</evidence>
<name>A0A914CJK5_9BILA</name>
<reference evidence="2" key="1">
    <citation type="submission" date="2022-11" db="UniProtKB">
        <authorList>
            <consortium name="WormBaseParasite"/>
        </authorList>
    </citation>
    <scope>IDENTIFICATION</scope>
</reference>